<evidence type="ECO:0000313" key="2">
    <source>
        <dbReference type="EMBL" id="MBI4727611.1"/>
    </source>
</evidence>
<accession>A0A933MLK8</accession>
<name>A0A933MLK8_UNCT6</name>
<dbReference type="AlphaFoldDB" id="A0A933MLK8"/>
<comment type="caution">
    <text evidence="2">The sequence shown here is derived from an EMBL/GenBank/DDBJ whole genome shotgun (WGS) entry which is preliminary data.</text>
</comment>
<reference evidence="2" key="1">
    <citation type="submission" date="2020-07" db="EMBL/GenBank/DDBJ databases">
        <title>Huge and variable diversity of episymbiotic CPR bacteria and DPANN archaea in groundwater ecosystems.</title>
        <authorList>
            <person name="He C.Y."/>
            <person name="Keren R."/>
            <person name="Whittaker M."/>
            <person name="Farag I.F."/>
            <person name="Doudna J."/>
            <person name="Cate J.H.D."/>
            <person name="Banfield J.F."/>
        </authorList>
    </citation>
    <scope>NUCLEOTIDE SEQUENCE</scope>
    <source>
        <strain evidence="2">NC_groundwater_1520_Pr4_B-0.1um_53_5</strain>
    </source>
</reference>
<evidence type="ECO:0008006" key="4">
    <source>
        <dbReference type="Google" id="ProtNLM"/>
    </source>
</evidence>
<evidence type="ECO:0000256" key="1">
    <source>
        <dbReference type="SAM" id="SignalP"/>
    </source>
</evidence>
<gene>
    <name evidence="2" type="ORF">HY768_10420</name>
</gene>
<evidence type="ECO:0000313" key="3">
    <source>
        <dbReference type="Proteomes" id="UP000736328"/>
    </source>
</evidence>
<sequence length="187" mass="21155">MKKTIFLLALLLITLYWSSFAVGAEHSLVTDFTRYKNESAGLNGLGFTYKLIVRDSANHKLGMQFFYSRLPYQYSGTPAVSRDRYSLYSVSLLRPFTPYSEILDLEITPALGLTVHTTWHDILIEDPLVQLNGWHTGDGSGVSYTYVSPSLGMDIKRFFYKNKLGAGFGVHLRYFVPVFDESGTIDK</sequence>
<dbReference type="Proteomes" id="UP000736328">
    <property type="component" value="Unassembled WGS sequence"/>
</dbReference>
<dbReference type="EMBL" id="JACQXR010000139">
    <property type="protein sequence ID" value="MBI4727611.1"/>
    <property type="molecule type" value="Genomic_DNA"/>
</dbReference>
<feature type="signal peptide" evidence="1">
    <location>
        <begin position="1"/>
        <end position="21"/>
    </location>
</feature>
<protein>
    <recommendedName>
        <fullName evidence="4">Outer membrane protein beta-barrel domain-containing protein</fullName>
    </recommendedName>
</protein>
<keyword evidence="1" id="KW-0732">Signal</keyword>
<organism evidence="2 3">
    <name type="scientific">candidate division TA06 bacterium</name>
    <dbReference type="NCBI Taxonomy" id="2250710"/>
    <lineage>
        <taxon>Bacteria</taxon>
        <taxon>Bacteria division TA06</taxon>
    </lineage>
</organism>
<feature type="chain" id="PRO_5037450282" description="Outer membrane protein beta-barrel domain-containing protein" evidence="1">
    <location>
        <begin position="22"/>
        <end position="187"/>
    </location>
</feature>
<proteinExistence type="predicted"/>